<dbReference type="InterPro" id="IPR044149">
    <property type="entry name" value="Nitrilases_CHs"/>
</dbReference>
<evidence type="ECO:0000259" key="6">
    <source>
        <dbReference type="PROSITE" id="PS50263"/>
    </source>
</evidence>
<dbReference type="PANTHER" id="PTHR46044:SF14">
    <property type="entry name" value="ARYLACETONITRILASE"/>
    <property type="match status" value="1"/>
</dbReference>
<protein>
    <recommendedName>
        <fullName evidence="4">nitrilase</fullName>
        <ecNumber evidence="4">3.5.5.1</ecNumber>
    </recommendedName>
</protein>
<dbReference type="Pfam" id="PF00795">
    <property type="entry name" value="CN_hydrolase"/>
    <property type="match status" value="1"/>
</dbReference>
<evidence type="ECO:0000256" key="1">
    <source>
        <dbReference type="ARBA" id="ARBA00008129"/>
    </source>
</evidence>
<proteinExistence type="inferred from homology"/>
<dbReference type="InterPro" id="IPR000132">
    <property type="entry name" value="Nitrilase/CN_hydratase_CS"/>
</dbReference>
<dbReference type="SUPFAM" id="SSF56317">
    <property type="entry name" value="Carbon-nitrogen hydrolase"/>
    <property type="match status" value="1"/>
</dbReference>
<accession>A0A6A5ZHS1</accession>
<dbReference type="GO" id="GO:0016836">
    <property type="term" value="F:hydro-lyase activity"/>
    <property type="evidence" value="ECO:0007669"/>
    <property type="project" value="UniProtKB-ARBA"/>
</dbReference>
<evidence type="ECO:0000256" key="4">
    <source>
        <dbReference type="ARBA" id="ARBA00039045"/>
    </source>
</evidence>
<evidence type="ECO:0000313" key="8">
    <source>
        <dbReference type="Proteomes" id="UP000799770"/>
    </source>
</evidence>
<dbReference type="InterPro" id="IPR036526">
    <property type="entry name" value="C-N_Hydrolase_sf"/>
</dbReference>
<dbReference type="Proteomes" id="UP000799770">
    <property type="component" value="Unassembled WGS sequence"/>
</dbReference>
<dbReference type="OrthoDB" id="10250282at2759"/>
<dbReference type="EMBL" id="ML977316">
    <property type="protein sequence ID" value="KAF2119110.1"/>
    <property type="molecule type" value="Genomic_DNA"/>
</dbReference>
<dbReference type="InterPro" id="IPR003010">
    <property type="entry name" value="C-N_Hydrolase"/>
</dbReference>
<sequence>MVKVAVTQHEPVWFDLAATVDKTCRLIEEAAKNGAQLVAFPEVWIPGYPMWIWKRPFDPELTTRYIMSSPSYEKSDLDPILAAAKKNKIAVVLGLSENDGDSLYIGQCIISALGEIVMKRRKYKPTHMERTVYGDADGKSLYNVAELEGIGKIGALSCFEHLQPLLKFHTISQREQIHVAAWPPVQNDDGTGFFSITADGVQTLAQTYAMESTSFVLHCTSLLTEKGIDAMDVEGIPLARKAGGGHSAVFAPDGRRITEPIAADKEGMVYADLPLEGILPVRSFVDVVGHYSRPDLLWLGVDGETKKNVRSKTLPTRASLSASDEDDYEKVQA</sequence>
<evidence type="ECO:0000256" key="3">
    <source>
        <dbReference type="ARBA" id="ARBA00036406"/>
    </source>
</evidence>
<dbReference type="EC" id="3.5.5.1" evidence="4"/>
<dbReference type="GO" id="GO:0000257">
    <property type="term" value="F:nitrilase activity"/>
    <property type="evidence" value="ECO:0007669"/>
    <property type="project" value="UniProtKB-EC"/>
</dbReference>
<gene>
    <name evidence="7" type="ORF">BDV96DRAFT_610908</name>
</gene>
<keyword evidence="8" id="KW-1185">Reference proteome</keyword>
<dbReference type="Gene3D" id="3.60.110.10">
    <property type="entry name" value="Carbon-nitrogen hydrolase"/>
    <property type="match status" value="1"/>
</dbReference>
<comment type="catalytic activity">
    <reaction evidence="3">
        <text>a nitrile + 2 H2O = a carboxylate + NH4(+)</text>
        <dbReference type="Rhea" id="RHEA:21724"/>
        <dbReference type="ChEBI" id="CHEBI:15377"/>
        <dbReference type="ChEBI" id="CHEBI:18379"/>
        <dbReference type="ChEBI" id="CHEBI:28938"/>
        <dbReference type="ChEBI" id="CHEBI:29067"/>
        <dbReference type="EC" id="3.5.5.1"/>
    </reaction>
</comment>
<comment type="similarity">
    <text evidence="1">Belongs to the carbon-nitrogen hydrolase superfamily. Nitrilase family.</text>
</comment>
<dbReference type="PROSITE" id="PS00920">
    <property type="entry name" value="NITRIL_CHT_1"/>
    <property type="match status" value="1"/>
</dbReference>
<evidence type="ECO:0000256" key="5">
    <source>
        <dbReference type="PROSITE-ProRule" id="PRU10139"/>
    </source>
</evidence>
<name>A0A6A5ZHS1_9PLEO</name>
<evidence type="ECO:0000256" key="2">
    <source>
        <dbReference type="ARBA" id="ARBA00022801"/>
    </source>
</evidence>
<reference evidence="7" key="1">
    <citation type="journal article" date="2020" name="Stud. Mycol.">
        <title>101 Dothideomycetes genomes: a test case for predicting lifestyles and emergence of pathogens.</title>
        <authorList>
            <person name="Haridas S."/>
            <person name="Albert R."/>
            <person name="Binder M."/>
            <person name="Bloem J."/>
            <person name="Labutti K."/>
            <person name="Salamov A."/>
            <person name="Andreopoulos B."/>
            <person name="Baker S."/>
            <person name="Barry K."/>
            <person name="Bills G."/>
            <person name="Bluhm B."/>
            <person name="Cannon C."/>
            <person name="Castanera R."/>
            <person name="Culley D."/>
            <person name="Daum C."/>
            <person name="Ezra D."/>
            <person name="Gonzalez J."/>
            <person name="Henrissat B."/>
            <person name="Kuo A."/>
            <person name="Liang C."/>
            <person name="Lipzen A."/>
            <person name="Lutzoni F."/>
            <person name="Magnuson J."/>
            <person name="Mondo S."/>
            <person name="Nolan M."/>
            <person name="Ohm R."/>
            <person name="Pangilinan J."/>
            <person name="Park H.-J."/>
            <person name="Ramirez L."/>
            <person name="Alfaro M."/>
            <person name="Sun H."/>
            <person name="Tritt A."/>
            <person name="Yoshinaga Y."/>
            <person name="Zwiers L.-H."/>
            <person name="Turgeon B."/>
            <person name="Goodwin S."/>
            <person name="Spatafora J."/>
            <person name="Crous P."/>
            <person name="Grigoriev I."/>
        </authorList>
    </citation>
    <scope>NUCLEOTIDE SEQUENCE</scope>
    <source>
        <strain evidence="7">CBS 627.86</strain>
    </source>
</reference>
<dbReference type="AlphaFoldDB" id="A0A6A5ZHS1"/>
<organism evidence="7 8">
    <name type="scientific">Lophiotrema nucula</name>
    <dbReference type="NCBI Taxonomy" id="690887"/>
    <lineage>
        <taxon>Eukaryota</taxon>
        <taxon>Fungi</taxon>
        <taxon>Dikarya</taxon>
        <taxon>Ascomycota</taxon>
        <taxon>Pezizomycotina</taxon>
        <taxon>Dothideomycetes</taxon>
        <taxon>Pleosporomycetidae</taxon>
        <taxon>Pleosporales</taxon>
        <taxon>Lophiotremataceae</taxon>
        <taxon>Lophiotrema</taxon>
    </lineage>
</organism>
<dbReference type="PROSITE" id="PS50263">
    <property type="entry name" value="CN_HYDROLASE"/>
    <property type="match status" value="1"/>
</dbReference>
<dbReference type="PANTHER" id="PTHR46044">
    <property type="entry name" value="NITRILASE"/>
    <property type="match status" value="1"/>
</dbReference>
<dbReference type="CDD" id="cd07564">
    <property type="entry name" value="nitrilases_CHs"/>
    <property type="match status" value="1"/>
</dbReference>
<evidence type="ECO:0000313" key="7">
    <source>
        <dbReference type="EMBL" id="KAF2119110.1"/>
    </source>
</evidence>
<feature type="active site" description="Proton acceptor" evidence="5">
    <location>
        <position position="42"/>
    </location>
</feature>
<keyword evidence="2" id="KW-0378">Hydrolase</keyword>
<feature type="domain" description="CN hydrolase" evidence="6">
    <location>
        <begin position="2"/>
        <end position="275"/>
    </location>
</feature>